<name>A0A7S1UKU5_9STRA</name>
<accession>A0A7S1UKU5</accession>
<dbReference type="EMBL" id="HBGK01000464">
    <property type="protein sequence ID" value="CAD9271327.1"/>
    <property type="molecule type" value="Transcribed_RNA"/>
</dbReference>
<organism evidence="1">
    <name type="scientific">Grammatophora oceanica</name>
    <dbReference type="NCBI Taxonomy" id="210454"/>
    <lineage>
        <taxon>Eukaryota</taxon>
        <taxon>Sar</taxon>
        <taxon>Stramenopiles</taxon>
        <taxon>Ochrophyta</taxon>
        <taxon>Bacillariophyta</taxon>
        <taxon>Fragilariophyceae</taxon>
        <taxon>Fragilariophycidae</taxon>
        <taxon>Rhabdonematales</taxon>
        <taxon>Grammatophoraceae</taxon>
        <taxon>Grammatophora</taxon>
    </lineage>
</organism>
<reference evidence="1" key="1">
    <citation type="submission" date="2021-01" db="EMBL/GenBank/DDBJ databases">
        <authorList>
            <person name="Corre E."/>
            <person name="Pelletier E."/>
            <person name="Niang G."/>
            <person name="Scheremetjew M."/>
            <person name="Finn R."/>
            <person name="Kale V."/>
            <person name="Holt S."/>
            <person name="Cochrane G."/>
            <person name="Meng A."/>
            <person name="Brown T."/>
            <person name="Cohen L."/>
        </authorList>
    </citation>
    <scope>NUCLEOTIDE SEQUENCE</scope>
    <source>
        <strain evidence="1">CCMP 410</strain>
    </source>
</reference>
<proteinExistence type="predicted"/>
<protein>
    <submittedName>
        <fullName evidence="1">Uncharacterized protein</fullName>
    </submittedName>
</protein>
<gene>
    <name evidence="1" type="ORF">GOCE00092_LOCUS232</name>
</gene>
<dbReference type="AlphaFoldDB" id="A0A7S1UKU5"/>
<evidence type="ECO:0000313" key="1">
    <source>
        <dbReference type="EMBL" id="CAD9271327.1"/>
    </source>
</evidence>
<sequence length="155" mass="16573">MIASEELVAYGCELQCRLQTTSTTTSEKERAALLAATRTSTHLENVPLSPICIAMGGSAADAVKTTLIPVGTPLPAHVLTKVKQHDSGTTSLWQLFDSSKEEEEAIHLATLTLNNDDNDEEGKQQDDDSKDELVLELTIDGQLKVSIAGGPIVTL</sequence>